<dbReference type="AlphaFoldDB" id="A0A2T4JI55"/>
<accession>A0A2T4JI55</accession>
<reference evidence="1 2" key="1">
    <citation type="submission" date="2018-03" db="EMBL/GenBank/DDBJ databases">
        <title>Rhodobacter veldkampii.</title>
        <authorList>
            <person name="Meyer T.E."/>
            <person name="Miller S."/>
            <person name="Lodha T."/>
            <person name="Gandham S."/>
            <person name="Chintalapati S."/>
            <person name="Chintalapati V.R."/>
        </authorList>
    </citation>
    <scope>NUCLEOTIDE SEQUENCE [LARGE SCALE GENOMIC DNA]</scope>
    <source>
        <strain evidence="1 2">DSM 11550</strain>
    </source>
</reference>
<dbReference type="EMBL" id="PZKF01000016">
    <property type="protein sequence ID" value="PTE17585.1"/>
    <property type="molecule type" value="Genomic_DNA"/>
</dbReference>
<dbReference type="Proteomes" id="UP000241899">
    <property type="component" value="Unassembled WGS sequence"/>
</dbReference>
<comment type="caution">
    <text evidence="1">The sequence shown here is derived from an EMBL/GenBank/DDBJ whole genome shotgun (WGS) entry which is preliminary data.</text>
</comment>
<gene>
    <name evidence="1" type="ORF">C5F46_08685</name>
</gene>
<evidence type="ECO:0000313" key="1">
    <source>
        <dbReference type="EMBL" id="PTE17585.1"/>
    </source>
</evidence>
<proteinExistence type="predicted"/>
<sequence>MPADLTPFRDLAPDVQARLRDAYADAMARQATTCALDEKITRFAAWLAPQGISFSAEDLPRRK</sequence>
<organism evidence="1 2">
    <name type="scientific">Phaeovulum veldkampii DSM 11550</name>
    <dbReference type="NCBI Taxonomy" id="1185920"/>
    <lineage>
        <taxon>Bacteria</taxon>
        <taxon>Pseudomonadati</taxon>
        <taxon>Pseudomonadota</taxon>
        <taxon>Alphaproteobacteria</taxon>
        <taxon>Rhodobacterales</taxon>
        <taxon>Paracoccaceae</taxon>
        <taxon>Phaeovulum</taxon>
    </lineage>
</organism>
<dbReference type="RefSeq" id="WP_107324966.1">
    <property type="nucleotide sequence ID" value="NZ_NHSP01000081.1"/>
</dbReference>
<keyword evidence="2" id="KW-1185">Reference proteome</keyword>
<name>A0A2T4JI55_9RHOB</name>
<dbReference type="OrthoDB" id="5772137at2"/>
<protein>
    <submittedName>
        <fullName evidence="1">Uncharacterized protein</fullName>
    </submittedName>
</protein>
<evidence type="ECO:0000313" key="2">
    <source>
        <dbReference type="Proteomes" id="UP000241899"/>
    </source>
</evidence>